<protein>
    <recommendedName>
        <fullName evidence="3">Trypsin-like peptidase</fullName>
    </recommendedName>
</protein>
<reference evidence="1 2" key="1">
    <citation type="submission" date="2022-04" db="EMBL/GenBank/DDBJ databases">
        <title>Identification of a novel bacterium isolated from mangrove sediments.</title>
        <authorList>
            <person name="Pan X."/>
        </authorList>
    </citation>
    <scope>NUCLEOTIDE SEQUENCE [LARGE SCALE GENOMIC DNA]</scope>
    <source>
        <strain evidence="1 2">B2638</strain>
    </source>
</reference>
<dbReference type="RefSeq" id="WP_243924447.1">
    <property type="nucleotide sequence ID" value="NZ_JALHLG010000069.1"/>
</dbReference>
<gene>
    <name evidence="1" type="ORF">MTR66_20475</name>
</gene>
<dbReference type="SUPFAM" id="SSF50494">
    <property type="entry name" value="Trypsin-like serine proteases"/>
    <property type="match status" value="1"/>
</dbReference>
<dbReference type="Proteomes" id="UP001202281">
    <property type="component" value="Unassembled WGS sequence"/>
</dbReference>
<dbReference type="InterPro" id="IPR009003">
    <property type="entry name" value="Peptidase_S1_PA"/>
</dbReference>
<organism evidence="1 2">
    <name type="scientific">Novosphingobium beihaiensis</name>
    <dbReference type="NCBI Taxonomy" id="2930389"/>
    <lineage>
        <taxon>Bacteria</taxon>
        <taxon>Pseudomonadati</taxon>
        <taxon>Pseudomonadota</taxon>
        <taxon>Alphaproteobacteria</taxon>
        <taxon>Sphingomonadales</taxon>
        <taxon>Sphingomonadaceae</taxon>
        <taxon>Novosphingobium</taxon>
    </lineage>
</organism>
<accession>A0ABT0BW52</accession>
<evidence type="ECO:0000313" key="2">
    <source>
        <dbReference type="Proteomes" id="UP001202281"/>
    </source>
</evidence>
<sequence length="353" mass="37795">MRSLIEYIYETELCLMLAEALAENPMVQAVHVEPRPDLFLKWVTRRPFGPGGREAGDGLRGFPPLDLPCDPDFDFYGQKTKNPDELPLLVRVHLCPDRVEAGARDLRAMAAETATEYVSRVAVVLEDRARARAAITPGNQVFGAFPGTMGGVLSDGDSLFGLTCAHVTQACPDVLDAPGNTIGKVQAVSTLTPSASHILCKPKSQDGNDMDAALFALDRTFAPGPSGLCVSAAYGSGQRALMRGGKSGGAHSYYFGSIGLTQIVDITAEDGTSRPHCFHLLRSIRPVPGFWSWACRGHQALQGDSGAFITNVSGDLWHGMLCAVDGTEGFFLDAEQVLAWAQGATGCQHLKPY</sequence>
<evidence type="ECO:0000313" key="1">
    <source>
        <dbReference type="EMBL" id="MCJ2189173.1"/>
    </source>
</evidence>
<name>A0ABT0BW52_9SPHN</name>
<proteinExistence type="predicted"/>
<dbReference type="EMBL" id="JALHLG010000069">
    <property type="protein sequence ID" value="MCJ2189173.1"/>
    <property type="molecule type" value="Genomic_DNA"/>
</dbReference>
<evidence type="ECO:0008006" key="3">
    <source>
        <dbReference type="Google" id="ProtNLM"/>
    </source>
</evidence>
<comment type="caution">
    <text evidence="1">The sequence shown here is derived from an EMBL/GenBank/DDBJ whole genome shotgun (WGS) entry which is preliminary data.</text>
</comment>
<keyword evidence="2" id="KW-1185">Reference proteome</keyword>